<accession>A0ACB9S2M6</accession>
<evidence type="ECO:0000313" key="1">
    <source>
        <dbReference type="EMBL" id="KAI4385420.1"/>
    </source>
</evidence>
<keyword evidence="2" id="KW-1185">Reference proteome</keyword>
<sequence>MATDDENPATDCGSGGGVVELPAPDGWKKKYTPKKSSRRNDIVFISPAGDEIRSKRQLDKYLKSSCPGGPTASEFDWSTGETPRRSGRLSDKVKATEAPEIEPPSKRSSVKKGSRTGKEDPDIENEDLGYDEDVVVGKGDAESEGVEKTEGGEATENNAQGAIIEEPMMPVPEETVAGDSKKEQVDDHLDKQTEEITDYGTENSSLEKEAKAENEGGEINAGLDVIKEGPGVETETEVAGNLKPENNVEENNLAESNPELLGDHTVPEKGI</sequence>
<comment type="caution">
    <text evidence="1">The sequence shown here is derived from an EMBL/GenBank/DDBJ whole genome shotgun (WGS) entry which is preliminary data.</text>
</comment>
<organism evidence="1 2">
    <name type="scientific">Melastoma candidum</name>
    <dbReference type="NCBI Taxonomy" id="119954"/>
    <lineage>
        <taxon>Eukaryota</taxon>
        <taxon>Viridiplantae</taxon>
        <taxon>Streptophyta</taxon>
        <taxon>Embryophyta</taxon>
        <taxon>Tracheophyta</taxon>
        <taxon>Spermatophyta</taxon>
        <taxon>Magnoliopsida</taxon>
        <taxon>eudicotyledons</taxon>
        <taxon>Gunneridae</taxon>
        <taxon>Pentapetalae</taxon>
        <taxon>rosids</taxon>
        <taxon>malvids</taxon>
        <taxon>Myrtales</taxon>
        <taxon>Melastomataceae</taxon>
        <taxon>Melastomatoideae</taxon>
        <taxon>Melastomateae</taxon>
        <taxon>Melastoma</taxon>
    </lineage>
</organism>
<proteinExistence type="predicted"/>
<protein>
    <submittedName>
        <fullName evidence="1">Uncharacterized protein</fullName>
    </submittedName>
</protein>
<dbReference type="EMBL" id="CM042881">
    <property type="protein sequence ID" value="KAI4385420.1"/>
    <property type="molecule type" value="Genomic_DNA"/>
</dbReference>
<reference evidence="2" key="1">
    <citation type="journal article" date="2023" name="Front. Plant Sci.">
        <title>Chromosomal-level genome assembly of Melastoma candidum provides insights into trichome evolution.</title>
        <authorList>
            <person name="Zhong Y."/>
            <person name="Wu W."/>
            <person name="Sun C."/>
            <person name="Zou P."/>
            <person name="Liu Y."/>
            <person name="Dai S."/>
            <person name="Zhou R."/>
        </authorList>
    </citation>
    <scope>NUCLEOTIDE SEQUENCE [LARGE SCALE GENOMIC DNA]</scope>
</reference>
<evidence type="ECO:0000313" key="2">
    <source>
        <dbReference type="Proteomes" id="UP001057402"/>
    </source>
</evidence>
<dbReference type="Proteomes" id="UP001057402">
    <property type="component" value="Chromosome 2"/>
</dbReference>
<name>A0ACB9S2M6_9MYRT</name>
<gene>
    <name evidence="1" type="ORF">MLD38_003447</name>
</gene>